<accession>A9NRD4</accession>
<dbReference type="Pfam" id="PF02201">
    <property type="entry name" value="SWIB"/>
    <property type="match status" value="1"/>
</dbReference>
<evidence type="ECO:0000313" key="3">
    <source>
        <dbReference type="EMBL" id="ABR16808.1"/>
    </source>
</evidence>
<dbReference type="EMBL" id="EF676942">
    <property type="protein sequence ID" value="ABR16808.1"/>
    <property type="molecule type" value="mRNA"/>
</dbReference>
<proteinExistence type="evidence at transcript level"/>
<sequence>MALMAFSFQVYPTFACPLKARDGNQMRRSQTLVVRCADTQKESGIRRGGGITQPRPISPAMQKFLGVSEIPRTKAIKKIWEYIKEKDLQDPANRREIVCDENLKSIFGGRERVGFLEISGLMKPHFIKE</sequence>
<reference evidence="3" key="1">
    <citation type="submission" date="2007-06" db="EMBL/GenBank/DDBJ databases">
        <title>Full length cDNA sequences from Sitka Spruce (Picea sitchensis).</title>
        <authorList>
            <person name="Ralph S.G."/>
            <person name="Chun H.E."/>
            <person name="Liao N."/>
            <person name="Ali J."/>
            <person name="Reid K."/>
            <person name="Kolosova N."/>
            <person name="Cooper N."/>
            <person name="Cullis C."/>
            <person name="Jancsik S."/>
            <person name="Moore R."/>
            <person name="Mayo M."/>
            <person name="Wagner S."/>
            <person name="Holt R.A."/>
            <person name="Jones S.J.M."/>
            <person name="Marra M.A."/>
            <person name="Ritland C.E."/>
            <person name="Ritland K."/>
            <person name="Bohlmann J."/>
        </authorList>
    </citation>
    <scope>NUCLEOTIDE SEQUENCE</scope>
    <source>
        <tissue evidence="3">Green portion of the leader tissue</tissue>
    </source>
</reference>
<dbReference type="EMBL" id="EF083862">
    <property type="protein sequence ID" value="ABK23195.1"/>
    <property type="molecule type" value="mRNA"/>
</dbReference>
<dbReference type="SUPFAM" id="SSF47592">
    <property type="entry name" value="SWIB/MDM2 domain"/>
    <property type="match status" value="1"/>
</dbReference>
<evidence type="ECO:0000313" key="2">
    <source>
        <dbReference type="EMBL" id="ABK23195.1"/>
    </source>
</evidence>
<name>A9NRD4_PICSI</name>
<dbReference type="PANTHER" id="PTHR13844">
    <property type="entry name" value="SWI/SNF-RELATED MATRIX-ASSOCIATED ACTIN-DEPENDENT REGULATOR OF CHROMATIN SUBFAMILY D"/>
    <property type="match status" value="1"/>
</dbReference>
<dbReference type="OMA" id="CPILRID"/>
<dbReference type="Gene3D" id="1.10.245.10">
    <property type="entry name" value="SWIB/MDM2 domain"/>
    <property type="match status" value="1"/>
</dbReference>
<feature type="domain" description="DM2" evidence="1">
    <location>
        <begin position="50"/>
        <end position="128"/>
    </location>
</feature>
<dbReference type="PROSITE" id="PS51925">
    <property type="entry name" value="SWIB_MDM2"/>
    <property type="match status" value="1"/>
</dbReference>
<dbReference type="InterPro" id="IPR036885">
    <property type="entry name" value="SWIB_MDM2_dom_sf"/>
</dbReference>
<organism evidence="2">
    <name type="scientific">Picea sitchensis</name>
    <name type="common">Sitka spruce</name>
    <name type="synonym">Pinus sitchensis</name>
    <dbReference type="NCBI Taxonomy" id="3332"/>
    <lineage>
        <taxon>Eukaryota</taxon>
        <taxon>Viridiplantae</taxon>
        <taxon>Streptophyta</taxon>
        <taxon>Embryophyta</taxon>
        <taxon>Tracheophyta</taxon>
        <taxon>Spermatophyta</taxon>
        <taxon>Pinopsida</taxon>
        <taxon>Pinidae</taxon>
        <taxon>Conifers I</taxon>
        <taxon>Pinales</taxon>
        <taxon>Pinaceae</taxon>
        <taxon>Picea</taxon>
    </lineage>
</organism>
<dbReference type="CDD" id="cd10567">
    <property type="entry name" value="SWIB-MDM2_like"/>
    <property type="match status" value="1"/>
</dbReference>
<dbReference type="AlphaFoldDB" id="A9NRD4"/>
<dbReference type="InterPro" id="IPR003121">
    <property type="entry name" value="SWIB_MDM2_domain"/>
</dbReference>
<reference evidence="2" key="2">
    <citation type="journal article" date="2008" name="BMC Genomics">
        <title>A conifer genomics resource of 200,000 spruce (Picea spp.) ESTs and 6,464 high-quality, sequence-finished full-length cDNAs for Sitka spruce (Picea sitchensis).</title>
        <authorList>
            <person name="Ralph S.G."/>
            <person name="Chun H.J."/>
            <person name="Kolosova N."/>
            <person name="Cooper D."/>
            <person name="Oddy C."/>
            <person name="Ritland C.E."/>
            <person name="Kirkpatrick R."/>
            <person name="Moore R."/>
            <person name="Barber S."/>
            <person name="Holt R.A."/>
            <person name="Jones S.J."/>
            <person name="Marra M.A."/>
            <person name="Douglas C.J."/>
            <person name="Ritland K."/>
            <person name="Bohlmann J."/>
        </authorList>
    </citation>
    <scope>NUCLEOTIDE SEQUENCE</scope>
    <source>
        <tissue evidence="2">Green portion of the leader tissue</tissue>
    </source>
</reference>
<dbReference type="SMART" id="SM00151">
    <property type="entry name" value="SWIB"/>
    <property type="match status" value="1"/>
</dbReference>
<dbReference type="InterPro" id="IPR019835">
    <property type="entry name" value="SWIB_domain"/>
</dbReference>
<evidence type="ECO:0000259" key="1">
    <source>
        <dbReference type="PROSITE" id="PS51925"/>
    </source>
</evidence>
<protein>
    <recommendedName>
        <fullName evidence="1">DM2 domain-containing protein</fullName>
    </recommendedName>
</protein>